<gene>
    <name evidence="1" type="ORF">FJZ47_01310</name>
</gene>
<reference evidence="1" key="1">
    <citation type="submission" date="2019-03" db="EMBL/GenBank/DDBJ databases">
        <title>Lake Tanganyika Metagenome-Assembled Genomes (MAGs).</title>
        <authorList>
            <person name="Tran P."/>
        </authorList>
    </citation>
    <scope>NUCLEOTIDE SEQUENCE</scope>
    <source>
        <strain evidence="1">K_DeepCast_65m_m2_066</strain>
    </source>
</reference>
<comment type="caution">
    <text evidence="1">The sequence shown here is derived from an EMBL/GenBank/DDBJ whole genome shotgun (WGS) entry which is preliminary data.</text>
</comment>
<evidence type="ECO:0000313" key="2">
    <source>
        <dbReference type="Proteomes" id="UP000712673"/>
    </source>
</evidence>
<dbReference type="EMBL" id="VGLS01000019">
    <property type="protein sequence ID" value="MBM3222430.1"/>
    <property type="molecule type" value="Genomic_DNA"/>
</dbReference>
<sequence length="209" mass="22707">MGDRISFTRFGIAVFLGLWWCTQLATPALAQERVRAKVGIQVRSGERTALAKGAETARAGDFLRVYVVPEEDAYIYVVHNDGKNATLLNAQQAQTRVAKGMSIALPAPDKAYQLDGASAREAITVLCSPTVLSDVTSLFRAPTAPPQPWLALEKTLLDKSKIDLSQGAEKPFQIAGNVRSMSPDPVLASLPIFSGKAFVARKYEFQVQK</sequence>
<dbReference type="Proteomes" id="UP000712673">
    <property type="component" value="Unassembled WGS sequence"/>
</dbReference>
<accession>A0A937VZC3</accession>
<protein>
    <submittedName>
        <fullName evidence="1">DUF4384 domain-containing protein</fullName>
    </submittedName>
</protein>
<name>A0A937VZC3_UNCTE</name>
<organism evidence="1 2">
    <name type="scientific">Tectimicrobiota bacterium</name>
    <dbReference type="NCBI Taxonomy" id="2528274"/>
    <lineage>
        <taxon>Bacteria</taxon>
        <taxon>Pseudomonadati</taxon>
        <taxon>Nitrospinota/Tectimicrobiota group</taxon>
        <taxon>Candidatus Tectimicrobiota</taxon>
    </lineage>
</organism>
<proteinExistence type="predicted"/>
<evidence type="ECO:0000313" key="1">
    <source>
        <dbReference type="EMBL" id="MBM3222430.1"/>
    </source>
</evidence>
<dbReference type="AlphaFoldDB" id="A0A937VZC3"/>